<dbReference type="InterPro" id="IPR023186">
    <property type="entry name" value="IUNH"/>
</dbReference>
<dbReference type="GO" id="GO:0006152">
    <property type="term" value="P:purine nucleoside catabolic process"/>
    <property type="evidence" value="ECO:0007669"/>
    <property type="project" value="TreeGrafter"/>
</dbReference>
<feature type="domain" description="Inosine/uridine-preferring nucleoside hydrolase" evidence="4">
    <location>
        <begin position="8"/>
        <end position="361"/>
    </location>
</feature>
<dbReference type="GO" id="GO:0005829">
    <property type="term" value="C:cytosol"/>
    <property type="evidence" value="ECO:0007669"/>
    <property type="project" value="TreeGrafter"/>
</dbReference>
<comment type="similarity">
    <text evidence="1">Belongs to the IUNH family.</text>
</comment>
<dbReference type="PANTHER" id="PTHR12304">
    <property type="entry name" value="INOSINE-URIDINE PREFERRING NUCLEOSIDE HYDROLASE"/>
    <property type="match status" value="1"/>
</dbReference>
<dbReference type="AlphaFoldDB" id="A0A9P3GC47"/>
<comment type="caution">
    <text evidence="5">The sequence shown here is derived from an EMBL/GenBank/DDBJ whole genome shotgun (WGS) entry which is preliminary data.</text>
</comment>
<keyword evidence="6" id="KW-1185">Reference proteome</keyword>
<sequence>MSQRRIPVIIDTDPGVDDVLAILLALASPELDVRAIIITFGNTDIEAAHLNILKLHKALVRQFEQDPKSRARFPNFSPDAKISLAKGSSGPLEGDLHSAEYFHGRDGLADVDKRHPDLDADTQDPNAYPMLQFADKPAAEVAFDIISAEPARAVSYIILGPMTSFAQLVRDHGDVVRDRLGQVICMGGALDVPGNTSATAEFNFFADPFAVKEILEPASPATSFPLDRFLLVPLDTTTPHELPFPYYKARVDPAFENSTVPSDPRHKAPLVHFTSAFLERTREVMILFGKDAMELHDIVAVWCAVENPPPSDEELAAAQSLPVLKGAGWSAVHRRFQVERLGEITRGMLVVDRREDEGAYDPGANRAAVQAELEKHGFHIPGTLESNALPAQVEVEAPPVMEGKKPSSAGVPVVTATPGPVALLRMLSERVWGVVP</sequence>
<proteinExistence type="inferred from homology"/>
<dbReference type="Gene3D" id="3.90.245.10">
    <property type="entry name" value="Ribonucleoside hydrolase-like"/>
    <property type="match status" value="1"/>
</dbReference>
<reference evidence="5 6" key="1">
    <citation type="submission" date="2021-08" db="EMBL/GenBank/DDBJ databases">
        <title>Draft Genome Sequence of Phanerochaete sordida strain YK-624.</title>
        <authorList>
            <person name="Mori T."/>
            <person name="Dohra H."/>
            <person name="Suzuki T."/>
            <person name="Kawagishi H."/>
            <person name="Hirai H."/>
        </authorList>
    </citation>
    <scope>NUCLEOTIDE SEQUENCE [LARGE SCALE GENOMIC DNA]</scope>
    <source>
        <strain evidence="5 6">YK-624</strain>
    </source>
</reference>
<dbReference type="PANTHER" id="PTHR12304:SF56">
    <property type="entry name" value="HYDROLASE, PUTATIVE (AFU_ORTHOLOGUE AFUA_1G11790)-RELATED"/>
    <property type="match status" value="1"/>
</dbReference>
<keyword evidence="2 5" id="KW-0378">Hydrolase</keyword>
<evidence type="ECO:0000256" key="1">
    <source>
        <dbReference type="ARBA" id="ARBA00009176"/>
    </source>
</evidence>
<name>A0A9P3GC47_9APHY</name>
<dbReference type="GO" id="GO:0008477">
    <property type="term" value="F:purine nucleosidase activity"/>
    <property type="evidence" value="ECO:0007669"/>
    <property type="project" value="TreeGrafter"/>
</dbReference>
<dbReference type="OrthoDB" id="5783963at2759"/>
<accession>A0A9P3GC47</accession>
<evidence type="ECO:0000313" key="6">
    <source>
        <dbReference type="Proteomes" id="UP000703269"/>
    </source>
</evidence>
<evidence type="ECO:0000256" key="3">
    <source>
        <dbReference type="ARBA" id="ARBA00023295"/>
    </source>
</evidence>
<dbReference type="Proteomes" id="UP000703269">
    <property type="component" value="Unassembled WGS sequence"/>
</dbReference>
<dbReference type="EMBL" id="BPQB01000025">
    <property type="protein sequence ID" value="GJE92153.1"/>
    <property type="molecule type" value="Genomic_DNA"/>
</dbReference>
<evidence type="ECO:0000313" key="5">
    <source>
        <dbReference type="EMBL" id="GJE92153.1"/>
    </source>
</evidence>
<gene>
    <name evidence="5" type="ORF">PsYK624_083060</name>
</gene>
<dbReference type="SUPFAM" id="SSF53590">
    <property type="entry name" value="Nucleoside hydrolase"/>
    <property type="match status" value="1"/>
</dbReference>
<dbReference type="InterPro" id="IPR001910">
    <property type="entry name" value="Inosine/uridine_hydrolase_dom"/>
</dbReference>
<organism evidence="5 6">
    <name type="scientific">Phanerochaete sordida</name>
    <dbReference type="NCBI Taxonomy" id="48140"/>
    <lineage>
        <taxon>Eukaryota</taxon>
        <taxon>Fungi</taxon>
        <taxon>Dikarya</taxon>
        <taxon>Basidiomycota</taxon>
        <taxon>Agaricomycotina</taxon>
        <taxon>Agaricomycetes</taxon>
        <taxon>Polyporales</taxon>
        <taxon>Phanerochaetaceae</taxon>
        <taxon>Phanerochaete</taxon>
    </lineage>
</organism>
<keyword evidence="3" id="KW-0326">Glycosidase</keyword>
<evidence type="ECO:0000259" key="4">
    <source>
        <dbReference type="Pfam" id="PF01156"/>
    </source>
</evidence>
<dbReference type="InterPro" id="IPR036452">
    <property type="entry name" value="Ribo_hydro-like"/>
</dbReference>
<evidence type="ECO:0000256" key="2">
    <source>
        <dbReference type="ARBA" id="ARBA00022801"/>
    </source>
</evidence>
<protein>
    <submittedName>
        <fullName evidence="5">Nucleoside hydrolase</fullName>
    </submittedName>
</protein>
<dbReference type="Pfam" id="PF01156">
    <property type="entry name" value="IU_nuc_hydro"/>
    <property type="match status" value="1"/>
</dbReference>